<organism evidence="1 2">
    <name type="scientific">Trachymyrmex septentrionalis</name>
    <dbReference type="NCBI Taxonomy" id="34720"/>
    <lineage>
        <taxon>Eukaryota</taxon>
        <taxon>Metazoa</taxon>
        <taxon>Ecdysozoa</taxon>
        <taxon>Arthropoda</taxon>
        <taxon>Hexapoda</taxon>
        <taxon>Insecta</taxon>
        <taxon>Pterygota</taxon>
        <taxon>Neoptera</taxon>
        <taxon>Endopterygota</taxon>
        <taxon>Hymenoptera</taxon>
        <taxon>Apocrita</taxon>
        <taxon>Aculeata</taxon>
        <taxon>Formicoidea</taxon>
        <taxon>Formicidae</taxon>
        <taxon>Myrmicinae</taxon>
        <taxon>Trachymyrmex</taxon>
    </lineage>
</organism>
<dbReference type="AlphaFoldDB" id="A0A151K0U8"/>
<accession>A0A151K0U8</accession>
<evidence type="ECO:0000313" key="2">
    <source>
        <dbReference type="Proteomes" id="UP000078541"/>
    </source>
</evidence>
<dbReference type="Proteomes" id="UP000078541">
    <property type="component" value="Unassembled WGS sequence"/>
</dbReference>
<protein>
    <submittedName>
        <fullName evidence="1">Uncharacterized protein</fullName>
    </submittedName>
</protein>
<proteinExistence type="predicted"/>
<evidence type="ECO:0000313" key="1">
    <source>
        <dbReference type="EMBL" id="KYN44222.1"/>
    </source>
</evidence>
<sequence>MELDGLIWLPVSTVVRAKRGLYAMKSIIRHGAGTALKSSDEFRTFIMVYIYGLFIHLHCTQGGQERMFVPPTPLLNLGKGKQLTKMSGRKGRLNKRDKKFNRLGSFKDNTLAPEPYYEWLALNEAMREPSTQ</sequence>
<gene>
    <name evidence="1" type="ORF">ALC56_01344</name>
</gene>
<reference evidence="1 2" key="1">
    <citation type="submission" date="2016-03" db="EMBL/GenBank/DDBJ databases">
        <title>Trachymyrmex septentrionalis WGS genome.</title>
        <authorList>
            <person name="Nygaard S."/>
            <person name="Hu H."/>
            <person name="Boomsma J."/>
            <person name="Zhang G."/>
        </authorList>
    </citation>
    <scope>NUCLEOTIDE SEQUENCE [LARGE SCALE GENOMIC DNA]</scope>
    <source>
        <strain evidence="1">Tsep2-gDNA-1</strain>
        <tissue evidence="1">Whole body</tissue>
    </source>
</reference>
<dbReference type="EMBL" id="KQ981250">
    <property type="protein sequence ID" value="KYN44222.1"/>
    <property type="molecule type" value="Genomic_DNA"/>
</dbReference>
<name>A0A151K0U8_9HYME</name>
<keyword evidence="2" id="KW-1185">Reference proteome</keyword>